<proteinExistence type="predicted"/>
<reference evidence="2 3" key="1">
    <citation type="journal article" date="2024" name="Plant Biotechnol. J.">
        <title>Dendrobium thyrsiflorum genome and its molecular insights into genes involved in important horticultural traits.</title>
        <authorList>
            <person name="Chen B."/>
            <person name="Wang J.Y."/>
            <person name="Zheng P.J."/>
            <person name="Li K.L."/>
            <person name="Liang Y.M."/>
            <person name="Chen X.F."/>
            <person name="Zhang C."/>
            <person name="Zhao X."/>
            <person name="He X."/>
            <person name="Zhang G.Q."/>
            <person name="Liu Z.J."/>
            <person name="Xu Q."/>
        </authorList>
    </citation>
    <scope>NUCLEOTIDE SEQUENCE [LARGE SCALE GENOMIC DNA]</scope>
    <source>
        <strain evidence="2">GZMU011</strain>
    </source>
</reference>
<evidence type="ECO:0000313" key="3">
    <source>
        <dbReference type="Proteomes" id="UP001552299"/>
    </source>
</evidence>
<comment type="caution">
    <text evidence="2">The sequence shown here is derived from an EMBL/GenBank/DDBJ whole genome shotgun (WGS) entry which is preliminary data.</text>
</comment>
<accession>A0ABD0UE68</accession>
<gene>
    <name evidence="2" type="ORF">M5K25_019098</name>
</gene>
<protein>
    <recommendedName>
        <fullName evidence="1">CSC1/OSCA1-like N-terminal transmembrane domain-containing protein</fullName>
    </recommendedName>
</protein>
<keyword evidence="3" id="KW-1185">Reference proteome</keyword>
<dbReference type="InterPro" id="IPR032880">
    <property type="entry name" value="CSC1/OSCA1-like_N"/>
</dbReference>
<dbReference type="Pfam" id="PF13967">
    <property type="entry name" value="RSN1_TM"/>
    <property type="match status" value="1"/>
</dbReference>
<evidence type="ECO:0000313" key="2">
    <source>
        <dbReference type="EMBL" id="KAL0910998.1"/>
    </source>
</evidence>
<dbReference type="Proteomes" id="UP001552299">
    <property type="component" value="Unassembled WGS sequence"/>
</dbReference>
<sequence length="130" mass="14330">MQAESLLASAEAAITAPVYFSRRMAAGEEVPIDRHFSLRWFCPSVSWIPLAFRLSEEDVIRQSGLDALVVLRLFKLGQGAIWLHEVVKLENCRILGGMQGCGKKVEGRLATAACVSAFLKVWGDVSDSDY</sequence>
<organism evidence="2 3">
    <name type="scientific">Dendrobium thyrsiflorum</name>
    <name type="common">Pinecone-like raceme dendrobium</name>
    <name type="synonym">Orchid</name>
    <dbReference type="NCBI Taxonomy" id="117978"/>
    <lineage>
        <taxon>Eukaryota</taxon>
        <taxon>Viridiplantae</taxon>
        <taxon>Streptophyta</taxon>
        <taxon>Embryophyta</taxon>
        <taxon>Tracheophyta</taxon>
        <taxon>Spermatophyta</taxon>
        <taxon>Magnoliopsida</taxon>
        <taxon>Liliopsida</taxon>
        <taxon>Asparagales</taxon>
        <taxon>Orchidaceae</taxon>
        <taxon>Epidendroideae</taxon>
        <taxon>Malaxideae</taxon>
        <taxon>Dendrobiinae</taxon>
        <taxon>Dendrobium</taxon>
    </lineage>
</organism>
<dbReference type="EMBL" id="JANQDX010000015">
    <property type="protein sequence ID" value="KAL0910998.1"/>
    <property type="molecule type" value="Genomic_DNA"/>
</dbReference>
<evidence type="ECO:0000259" key="1">
    <source>
        <dbReference type="Pfam" id="PF13967"/>
    </source>
</evidence>
<feature type="domain" description="CSC1/OSCA1-like N-terminal transmembrane" evidence="1">
    <location>
        <begin position="18"/>
        <end position="77"/>
    </location>
</feature>
<name>A0ABD0UE68_DENTH</name>
<dbReference type="AlphaFoldDB" id="A0ABD0UE68"/>